<feature type="region of interest" description="Disordered" evidence="1">
    <location>
        <begin position="247"/>
        <end position="267"/>
    </location>
</feature>
<feature type="compositionally biased region" description="Low complexity" evidence="1">
    <location>
        <begin position="1383"/>
        <end position="1408"/>
    </location>
</feature>
<feature type="compositionally biased region" description="Low complexity" evidence="1">
    <location>
        <begin position="1434"/>
        <end position="1448"/>
    </location>
</feature>
<evidence type="ECO:0000313" key="2">
    <source>
        <dbReference type="EMBL" id="KAG2488126.1"/>
    </source>
</evidence>
<reference evidence="2" key="1">
    <citation type="journal article" date="2020" name="bioRxiv">
        <title>Comparative genomics of Chlamydomonas.</title>
        <authorList>
            <person name="Craig R.J."/>
            <person name="Hasan A.R."/>
            <person name="Ness R.W."/>
            <person name="Keightley P.D."/>
        </authorList>
    </citation>
    <scope>NUCLEOTIDE SEQUENCE</scope>
    <source>
        <strain evidence="2">CCAP 11/70</strain>
    </source>
</reference>
<feature type="compositionally biased region" description="Low complexity" evidence="1">
    <location>
        <begin position="33"/>
        <end position="47"/>
    </location>
</feature>
<name>A0A836BT31_9CHLO</name>
<feature type="compositionally biased region" description="Low complexity" evidence="1">
    <location>
        <begin position="808"/>
        <end position="820"/>
    </location>
</feature>
<feature type="compositionally biased region" description="Polar residues" evidence="1">
    <location>
        <begin position="1213"/>
        <end position="1233"/>
    </location>
</feature>
<feature type="region of interest" description="Disordered" evidence="1">
    <location>
        <begin position="1"/>
        <end position="153"/>
    </location>
</feature>
<feature type="compositionally biased region" description="Low complexity" evidence="1">
    <location>
        <begin position="64"/>
        <end position="75"/>
    </location>
</feature>
<keyword evidence="3" id="KW-1185">Reference proteome</keyword>
<evidence type="ECO:0000256" key="1">
    <source>
        <dbReference type="SAM" id="MobiDB-lite"/>
    </source>
</evidence>
<protein>
    <submittedName>
        <fullName evidence="2">Uncharacterized protein</fullName>
    </submittedName>
</protein>
<sequence length="1456" mass="143593">MGGGALTKPRDSYDGVEEADTVLSKKGKKQQPSALRSLRTALSSLLPGRRRSSRGGQAPPPAAAAPAPSGSALSGHPRSPPNSSAQQPDLHQAISLPPNALLEPAHAPAYPSGPSRPPPVAGGASTPIPPVPSGRSGYRAEAESLAPGWAADKPAAALEDPTRGYEAPDVLAALMDSVYSGGREAAAAAGQDRGLSELGFLQESHAQLPTPTELHEASGSAPAAAGASGRSPAGDWLINSLRGLFSSGGSRGERAAKDTEPGSEAEAALGGRDPLLSLHALSMAQTRAGPGSPGGQRGLGSPAGSHAPRRAATGLSASGSASCCSLPRAVPPPTGSAAPELSSASAFAVASAAGAAAAAAGGGGGGAGGGSGLQPGGHSSAGGTGSSAGGGGRRVLRHMISRGQVAPHLSDHPPGLHPVNASSSPHLSVHPLSNATSGSAPWTGTTASGSPACTPGAAAAAATAGLTNLGSAAAAAATTASTSGALGLAPATAPVPVPAFATMSTPGEARLPMVLKLPYAPDGWSGAAGGYASTVAGMAGQPSMSGGQRSVSGVSTGLQVGLSGQHSGVSGQQSGMSGQQSGVSGQRSVSGARRWLPLGLLGGSRSRQMLAGSESSPWHRASAGYPQGFPLATGDEDPSCSPGGGGEADGGGGSFGGVLPPQHAVLTSMKKRNVRRSFTFTSGACDPPGPAWASPGPGGPIPTRMGLPVPAARLSGVATATAACYGEGGGGGSNGAGASRDNSPLGPFFSVHQNAVFIADGPPHKPRSPLGGGAAYDSLIADLERLSNHHGGGGYPLHGREAIALAAAGPSASGGSPGASHSQVPADASPVPAAEAWGPAAGSAAGSGPMQSQAHARSQAQAQAGMPSGGDAGSWAPGQRSTLQARSIERSQRIRASPFAAVLGLFGDTGSAGSSGRGAGATRAAERLRRTRTNANQGLSDGLSCPVEASPGWAAEPWVEPAVRRPVPSESGLSHGGQQAFVRHALAQPSNSLLGPLGLLAEQQSSMTSTEGPAASASDVSVRGWTEGAAPRPLIRSERSQQIRASPFATALDLLVAPVAGKESPAAARSNMASGFSRPSLNADRIFAPLRVDVPYARQAAASSTSVIHEAQAFQETYMNQEMQVTFEIREVREIREIQQEFSEVRYRAAAAVTAADGPEAEGSGLEPRPAGRRRLGPRRGPTSYSSPQLMLLAAAARGEHVGPRRPGAGLSNGATTGSSTAWDHSHQNQHLQQAGPGSRAAILEGEPRGQLSLAGGAGGSGLSMLQASAGRGPPGEAAGGVASLATSLQLSERLPFLLGDPGAAGTGGGPWQASGQAGPAGFEPCSADTADSTARVLEWQSKLVVPVMQPLHPGPPSGLALGVGGEQGALMRGRQSQTHAQLAPPRAPLRAESSGSSSGSDADGEAGTRSHRTAGGVPGGVRLGSTTTGGEKALLGAPLLPGGMPFADLGSGRRG</sequence>
<feature type="region of interest" description="Disordered" evidence="1">
    <location>
        <begin position="1300"/>
        <end position="1330"/>
    </location>
</feature>
<feature type="region of interest" description="Disordered" evidence="1">
    <location>
        <begin position="358"/>
        <end position="393"/>
    </location>
</feature>
<feature type="region of interest" description="Disordered" evidence="1">
    <location>
        <begin position="607"/>
        <end position="661"/>
    </location>
</feature>
<feature type="compositionally biased region" description="Low complexity" evidence="1">
    <location>
        <begin position="422"/>
        <end position="433"/>
    </location>
</feature>
<feature type="region of interest" description="Disordered" evidence="1">
    <location>
        <begin position="563"/>
        <end position="589"/>
    </location>
</feature>
<feature type="region of interest" description="Disordered" evidence="1">
    <location>
        <begin position="285"/>
        <end position="322"/>
    </location>
</feature>
<feature type="compositionally biased region" description="Polar residues" evidence="1">
    <location>
        <begin position="434"/>
        <end position="446"/>
    </location>
</feature>
<proteinExistence type="predicted"/>
<feature type="region of interest" description="Disordered" evidence="1">
    <location>
        <begin position="1153"/>
        <end position="1187"/>
    </location>
</feature>
<feature type="compositionally biased region" description="Basic and acidic residues" evidence="1">
    <location>
        <begin position="251"/>
        <end position="260"/>
    </location>
</feature>
<feature type="region of interest" description="Disordered" evidence="1">
    <location>
        <begin position="808"/>
        <end position="890"/>
    </location>
</feature>
<feature type="region of interest" description="Disordered" evidence="1">
    <location>
        <begin position="1199"/>
        <end position="1237"/>
    </location>
</feature>
<feature type="region of interest" description="Disordered" evidence="1">
    <location>
        <begin position="1371"/>
        <end position="1456"/>
    </location>
</feature>
<feature type="compositionally biased region" description="Gly residues" evidence="1">
    <location>
        <begin position="642"/>
        <end position="656"/>
    </location>
</feature>
<dbReference type="EMBL" id="JAEHOE010000087">
    <property type="protein sequence ID" value="KAG2488126.1"/>
    <property type="molecule type" value="Genomic_DNA"/>
</dbReference>
<dbReference type="Proteomes" id="UP000612055">
    <property type="component" value="Unassembled WGS sequence"/>
</dbReference>
<accession>A0A836BT31</accession>
<feature type="compositionally biased region" description="Low complexity" evidence="1">
    <location>
        <begin position="830"/>
        <end position="864"/>
    </location>
</feature>
<feature type="region of interest" description="Disordered" evidence="1">
    <location>
        <begin position="207"/>
        <end position="230"/>
    </location>
</feature>
<feature type="region of interest" description="Disordered" evidence="1">
    <location>
        <begin position="405"/>
        <end position="456"/>
    </location>
</feature>
<evidence type="ECO:0000313" key="3">
    <source>
        <dbReference type="Proteomes" id="UP000612055"/>
    </source>
</evidence>
<organism evidence="2 3">
    <name type="scientific">Edaphochlamys debaryana</name>
    <dbReference type="NCBI Taxonomy" id="47281"/>
    <lineage>
        <taxon>Eukaryota</taxon>
        <taxon>Viridiplantae</taxon>
        <taxon>Chlorophyta</taxon>
        <taxon>core chlorophytes</taxon>
        <taxon>Chlorophyceae</taxon>
        <taxon>CS clade</taxon>
        <taxon>Chlamydomonadales</taxon>
        <taxon>Chlamydomonadales incertae sedis</taxon>
        <taxon>Edaphochlamys</taxon>
    </lineage>
</organism>
<feature type="compositionally biased region" description="Low complexity" evidence="1">
    <location>
        <begin position="447"/>
        <end position="456"/>
    </location>
</feature>
<feature type="compositionally biased region" description="Gly residues" evidence="1">
    <location>
        <begin position="360"/>
        <end position="393"/>
    </location>
</feature>
<feature type="compositionally biased region" description="Low complexity" evidence="1">
    <location>
        <begin position="217"/>
        <end position="230"/>
    </location>
</feature>
<gene>
    <name evidence="2" type="ORF">HYH03_013272</name>
</gene>
<comment type="caution">
    <text evidence="2">The sequence shown here is derived from an EMBL/GenBank/DDBJ whole genome shotgun (WGS) entry which is preliminary data.</text>
</comment>